<comment type="caution">
    <text evidence="4">The sequence shown here is derived from an EMBL/GenBank/DDBJ whole genome shotgun (WGS) entry which is preliminary data.</text>
</comment>
<dbReference type="GO" id="GO:0000009">
    <property type="term" value="F:alpha-1,6-mannosyltransferase activity"/>
    <property type="evidence" value="ECO:0007669"/>
    <property type="project" value="TreeGrafter"/>
</dbReference>
<dbReference type="GO" id="GO:0000136">
    <property type="term" value="C:mannan polymerase complex"/>
    <property type="evidence" value="ECO:0007669"/>
    <property type="project" value="TreeGrafter"/>
</dbReference>
<protein>
    <submittedName>
        <fullName evidence="4">Uncharacterized protein</fullName>
    </submittedName>
</protein>
<proteinExistence type="inferred from homology"/>
<sequence>MQFAVPPRRSPLPIARSSRMPIYRRKQFKSIAVLAFAIFSLLFIVHHIYSLGSPSLAAAVPSGVVIVTLLDRQRLSESYVKKIVTNREDYAKRHGKTFLSHLIYIRVESNRRTRTGYTNFFASVADYADAIGDAPRTWAIAPAVRHAMAKYPQTAYFFHLSPHSLIMNPTKSLNSHILEKNKLEEMVMKDASIVPPDSIIKTFAHQNEKDIELIITQDTEDLNPGSFILKSGEFARFFLDMWFDPLYRSYNFAKAETHGLDHILQWHPTVLARTALVPQRSISSYSKDSLRASPEGTYKDGDLVIQFRGCEEVEGRDCERELEPYYKIWLGIPQRD</sequence>
<keyword evidence="2" id="KW-0328">Glycosyltransferase</keyword>
<gene>
    <name evidence="4" type="ORF">PSALAMII_LOCUS8288</name>
</gene>
<reference evidence="4" key="1">
    <citation type="submission" date="2021-07" db="EMBL/GenBank/DDBJ databases">
        <authorList>
            <person name="Branca A.L. A."/>
        </authorList>
    </citation>
    <scope>NUCLEOTIDE SEQUENCE</scope>
</reference>
<dbReference type="Pfam" id="PF05637">
    <property type="entry name" value="Glyco_transf_34"/>
    <property type="match status" value="1"/>
</dbReference>
<evidence type="ECO:0000313" key="5">
    <source>
        <dbReference type="Proteomes" id="UP001152646"/>
    </source>
</evidence>
<dbReference type="OrthoDB" id="205108at2759"/>
<dbReference type="AlphaFoldDB" id="A0A9W4JJ34"/>
<keyword evidence="3" id="KW-0808">Transferase</keyword>
<evidence type="ECO:0000256" key="2">
    <source>
        <dbReference type="ARBA" id="ARBA00022676"/>
    </source>
</evidence>
<dbReference type="PANTHER" id="PTHR31306:SF10">
    <property type="entry name" value="ALPHA-1,6-MANNOSYLTRANSFERASE MNN11-RELATED"/>
    <property type="match status" value="1"/>
</dbReference>
<evidence type="ECO:0000313" key="4">
    <source>
        <dbReference type="EMBL" id="CAG8402642.1"/>
    </source>
</evidence>
<dbReference type="GO" id="GO:0006487">
    <property type="term" value="P:protein N-linked glycosylation"/>
    <property type="evidence" value="ECO:0007669"/>
    <property type="project" value="TreeGrafter"/>
</dbReference>
<dbReference type="InterPro" id="IPR008630">
    <property type="entry name" value="Glyco_trans_34"/>
</dbReference>
<comment type="similarity">
    <text evidence="1">Belongs to the glycosyltransferase 34 family.</text>
</comment>
<dbReference type="EMBL" id="CAJVPA010000206">
    <property type="protein sequence ID" value="CAG8402642.1"/>
    <property type="molecule type" value="Genomic_DNA"/>
</dbReference>
<evidence type="ECO:0000256" key="1">
    <source>
        <dbReference type="ARBA" id="ARBA00005664"/>
    </source>
</evidence>
<dbReference type="Proteomes" id="UP001152646">
    <property type="component" value="Unassembled WGS sequence"/>
</dbReference>
<organism evidence="4 5">
    <name type="scientific">Penicillium salamii</name>
    <dbReference type="NCBI Taxonomy" id="1612424"/>
    <lineage>
        <taxon>Eukaryota</taxon>
        <taxon>Fungi</taxon>
        <taxon>Dikarya</taxon>
        <taxon>Ascomycota</taxon>
        <taxon>Pezizomycotina</taxon>
        <taxon>Eurotiomycetes</taxon>
        <taxon>Eurotiomycetidae</taxon>
        <taxon>Eurotiales</taxon>
        <taxon>Aspergillaceae</taxon>
        <taxon>Penicillium</taxon>
    </lineage>
</organism>
<name>A0A9W4JJ34_9EURO</name>
<dbReference type="FunFam" id="3.90.550.10:FF:000149">
    <property type="entry name" value="Alpha-1,6-mannosyltransferase subunit"/>
    <property type="match status" value="1"/>
</dbReference>
<dbReference type="PANTHER" id="PTHR31306">
    <property type="entry name" value="ALPHA-1,6-MANNOSYLTRANSFERASE MNN11-RELATED"/>
    <property type="match status" value="1"/>
</dbReference>
<accession>A0A9W4JJ34</accession>
<evidence type="ECO:0000256" key="3">
    <source>
        <dbReference type="ARBA" id="ARBA00022679"/>
    </source>
</evidence>